<dbReference type="PANTHER" id="PTHR10887:SF495">
    <property type="entry name" value="HELICASE SENATAXIN ISOFORM X1-RELATED"/>
    <property type="match status" value="1"/>
</dbReference>
<feature type="compositionally biased region" description="Low complexity" evidence="1">
    <location>
        <begin position="145"/>
        <end position="162"/>
    </location>
</feature>
<feature type="compositionally biased region" description="Acidic residues" evidence="1">
    <location>
        <begin position="231"/>
        <end position="243"/>
    </location>
</feature>
<feature type="compositionally biased region" description="Acidic residues" evidence="1">
    <location>
        <begin position="208"/>
        <end position="219"/>
    </location>
</feature>
<dbReference type="InterPro" id="IPR001202">
    <property type="entry name" value="WW_dom"/>
</dbReference>
<feature type="domain" description="WW" evidence="2">
    <location>
        <begin position="847"/>
        <end position="882"/>
    </location>
</feature>
<comment type="caution">
    <text evidence="3">The sequence shown here is derived from an EMBL/GenBank/DDBJ whole genome shotgun (WGS) entry which is preliminary data.</text>
</comment>
<dbReference type="SUPFAM" id="SSF52540">
    <property type="entry name" value="P-loop containing nucleoside triphosphate hydrolases"/>
    <property type="match status" value="1"/>
</dbReference>
<sequence length="1283" mass="135304">VPLRRHMAGPAAAGVDGATAVAAGRGAFGQVWFPEVALPAGKALTDALQGPGGAHIAYFERKHPGVLVEVSGEVCQYAPPDRRLHVSVLCGDREELERAMADVRDMVEAAVDIVAETLGLSELELAAALRRIRSKKCNFRFAADASEGGDGDAPAPESPASPECDDALVAGAARRGPGPDQDDPGGDDEAWGVGELAPTPWGAVPPVELDEPAELDEPESPPCAAGRDAESPAEPESPQEESLEPSVTADAACALPQNAAEPLREPSPPAAGALAEQFDLVSSDEGEMAYEPKLDQVAVQMAHEPQLDPEPAARPGAGRALEADPAAGGTPPRRRDTGNARAADDQEVQVPEDGRDHQADLLEELLRADLSVAGGPPAPALPLPADGRFADAGSYSLLWEHALRGEATSQAWSEMGRERAAESSCLAGRLELDVRGGECVELLLWTGGWVARDGRRTAIGVRQGGVLWASRSGCEAPLGPAGSGGWRQVTLGGAACHLKLSSWNALDVWGAAAPLRRAVELRPGSVVLLSSAGGAMPRLGVVERRGGAFLAESIRVRTAASAAAPAAGPLAAHMPLLVHEAKVDSGAAPVEGPVTARVLSVSVVSAARELCAVRNAARVPRGLRGQLLGAELPGEHQAERAEPWTPLGEAEGGAPMGCLARLNASQARAVRAALGRPAGFSLVWGPPGTGKSTTLLCLSWKSREYERLHRAIEQIALEPPAGPSAAASAAGASARWRAAVRCAPHLLVAASSNAAVESLVEKVQRHKFQDRQGRAYEPWGMVRIGSAARGGTEQLRHLDLDSRVEALLSVGRAEVAERQRKVREALSQLQRKVASLRAGILKLQGVVPLPSGWEARLAKAPSDRIEFHNHVERRATWQHPGRPADGDSGTGLLDLPEAVGRLRDLMQCADQWWQLNGEATRLEILFERSESDWDQRDGRLKERLERSFIGTAHIVFATLNSAARLRPHMLREGSLPFGTVVVDEAAQATEPSTVIPLELARSRRCVLVGDDRQLPPTMFAGWAEESRASRTLFERLRQLGHTPRLLEEQHRMHPSISAFPRAYFSGAATARRGRRGRPGGPGPARPGAAAALPGPGVLQLGVLSRAPAEPRGGPALPRRPGAAAGGRAAAGRGEHRAQRCRPHALQAGPLPIRAQQEALQLQLRQSRGAPCGAEAVHTVDGFQGQEAEVVVFSSVRAPEVSRRSCGIGFLADERRLNVALTRAKSLLVIIGHSRTLSQSPAWASLLRHVRGAAPGAGALRRVRSSSEAAAALGGERPEGCVCS</sequence>
<keyword evidence="4" id="KW-1185">Reference proteome</keyword>
<dbReference type="Proteomes" id="UP001189429">
    <property type="component" value="Unassembled WGS sequence"/>
</dbReference>
<dbReference type="InterPro" id="IPR041677">
    <property type="entry name" value="DNA2/NAM7_AAA_11"/>
</dbReference>
<feature type="region of interest" description="Disordered" evidence="1">
    <location>
        <begin position="307"/>
        <end position="354"/>
    </location>
</feature>
<feature type="region of interest" description="Disordered" evidence="1">
    <location>
        <begin position="171"/>
        <end position="291"/>
    </location>
</feature>
<dbReference type="PANTHER" id="PTHR10887">
    <property type="entry name" value="DNA2/NAM7 HELICASE FAMILY"/>
    <property type="match status" value="1"/>
</dbReference>
<dbReference type="CDD" id="cd00201">
    <property type="entry name" value="WW"/>
    <property type="match status" value="1"/>
</dbReference>
<dbReference type="PROSITE" id="PS50020">
    <property type="entry name" value="WW_DOMAIN_2"/>
    <property type="match status" value="1"/>
</dbReference>
<feature type="compositionally biased region" description="Basic and acidic residues" evidence="1">
    <location>
        <begin position="333"/>
        <end position="344"/>
    </location>
</feature>
<dbReference type="EMBL" id="CAUYUJ010014920">
    <property type="protein sequence ID" value="CAK0847679.1"/>
    <property type="molecule type" value="Genomic_DNA"/>
</dbReference>
<dbReference type="InterPro" id="IPR047187">
    <property type="entry name" value="SF1_C_Upf1"/>
</dbReference>
<dbReference type="CDD" id="cd18808">
    <property type="entry name" value="SF1_C_Upf1"/>
    <property type="match status" value="1"/>
</dbReference>
<proteinExistence type="predicted"/>
<dbReference type="InterPro" id="IPR027417">
    <property type="entry name" value="P-loop_NTPase"/>
</dbReference>
<reference evidence="3" key="1">
    <citation type="submission" date="2023-10" db="EMBL/GenBank/DDBJ databases">
        <authorList>
            <person name="Chen Y."/>
            <person name="Shah S."/>
            <person name="Dougan E. K."/>
            <person name="Thang M."/>
            <person name="Chan C."/>
        </authorList>
    </citation>
    <scope>NUCLEOTIDE SEQUENCE [LARGE SCALE GENOMIC DNA]</scope>
</reference>
<feature type="region of interest" description="Disordered" evidence="1">
    <location>
        <begin position="145"/>
        <end position="164"/>
    </location>
</feature>
<accession>A0ABN9TNM7</accession>
<feature type="compositionally biased region" description="Low complexity" evidence="1">
    <location>
        <begin position="1106"/>
        <end position="1131"/>
    </location>
</feature>
<feature type="non-terminal residue" evidence="3">
    <location>
        <position position="1"/>
    </location>
</feature>
<feature type="compositionally biased region" description="Acidic residues" evidence="1">
    <location>
        <begin position="180"/>
        <end position="190"/>
    </location>
</feature>
<dbReference type="Pfam" id="PF13086">
    <property type="entry name" value="AAA_11"/>
    <property type="match status" value="1"/>
</dbReference>
<dbReference type="Gene3D" id="2.20.70.10">
    <property type="match status" value="1"/>
</dbReference>
<dbReference type="Pfam" id="PF13087">
    <property type="entry name" value="AAA_12"/>
    <property type="match status" value="1"/>
</dbReference>
<dbReference type="InterPro" id="IPR036020">
    <property type="entry name" value="WW_dom_sf"/>
</dbReference>
<dbReference type="InterPro" id="IPR045055">
    <property type="entry name" value="DNA2/NAM7-like"/>
</dbReference>
<protein>
    <recommendedName>
        <fullName evidence="2">WW domain-containing protein</fullName>
    </recommendedName>
</protein>
<gene>
    <name evidence="3" type="ORF">PCOR1329_LOCUS40819</name>
</gene>
<feature type="region of interest" description="Disordered" evidence="1">
    <location>
        <begin position="1106"/>
        <end position="1138"/>
    </location>
</feature>
<evidence type="ECO:0000259" key="2">
    <source>
        <dbReference type="PROSITE" id="PS50020"/>
    </source>
</evidence>
<evidence type="ECO:0000256" key="1">
    <source>
        <dbReference type="SAM" id="MobiDB-lite"/>
    </source>
</evidence>
<evidence type="ECO:0000313" key="4">
    <source>
        <dbReference type="Proteomes" id="UP001189429"/>
    </source>
</evidence>
<dbReference type="Gene3D" id="3.40.50.300">
    <property type="entry name" value="P-loop containing nucleotide triphosphate hydrolases"/>
    <property type="match status" value="2"/>
</dbReference>
<dbReference type="InterPro" id="IPR041679">
    <property type="entry name" value="DNA2/NAM7-like_C"/>
</dbReference>
<name>A0ABN9TNM7_9DINO</name>
<organism evidence="3 4">
    <name type="scientific">Prorocentrum cordatum</name>
    <dbReference type="NCBI Taxonomy" id="2364126"/>
    <lineage>
        <taxon>Eukaryota</taxon>
        <taxon>Sar</taxon>
        <taxon>Alveolata</taxon>
        <taxon>Dinophyceae</taxon>
        <taxon>Prorocentrales</taxon>
        <taxon>Prorocentraceae</taxon>
        <taxon>Prorocentrum</taxon>
    </lineage>
</organism>
<dbReference type="SUPFAM" id="SSF51045">
    <property type="entry name" value="WW domain"/>
    <property type="match status" value="1"/>
</dbReference>
<feature type="region of interest" description="Disordered" evidence="1">
    <location>
        <begin position="1069"/>
        <end position="1093"/>
    </location>
</feature>
<evidence type="ECO:0000313" key="3">
    <source>
        <dbReference type="EMBL" id="CAK0847679.1"/>
    </source>
</evidence>